<protein>
    <recommendedName>
        <fullName evidence="3">Ricin B lectin domain-containing protein</fullName>
    </recommendedName>
</protein>
<evidence type="ECO:0000313" key="2">
    <source>
        <dbReference type="Proteomes" id="UP000053820"/>
    </source>
</evidence>
<dbReference type="EMBL" id="KN839879">
    <property type="protein sequence ID" value="KIJ59847.1"/>
    <property type="molecule type" value="Genomic_DNA"/>
</dbReference>
<accession>A0A0C9W9Y4</accession>
<dbReference type="Pfam" id="PF16850">
    <property type="entry name" value="Inhibitor_I66"/>
    <property type="match status" value="1"/>
</dbReference>
<reference evidence="1 2" key="1">
    <citation type="submission" date="2014-04" db="EMBL/GenBank/DDBJ databases">
        <title>Evolutionary Origins and Diversification of the Mycorrhizal Mutualists.</title>
        <authorList>
            <consortium name="DOE Joint Genome Institute"/>
            <consortium name="Mycorrhizal Genomics Consortium"/>
            <person name="Kohler A."/>
            <person name="Kuo A."/>
            <person name="Nagy L.G."/>
            <person name="Floudas D."/>
            <person name="Copeland A."/>
            <person name="Barry K.W."/>
            <person name="Cichocki N."/>
            <person name="Veneault-Fourrey C."/>
            <person name="LaButti K."/>
            <person name="Lindquist E.A."/>
            <person name="Lipzen A."/>
            <person name="Lundell T."/>
            <person name="Morin E."/>
            <person name="Murat C."/>
            <person name="Riley R."/>
            <person name="Ohm R."/>
            <person name="Sun H."/>
            <person name="Tunlid A."/>
            <person name="Henrissat B."/>
            <person name="Grigoriev I.V."/>
            <person name="Hibbett D.S."/>
            <person name="Martin F."/>
        </authorList>
    </citation>
    <scope>NUCLEOTIDE SEQUENCE [LARGE SCALE GENOMIC DNA]</scope>
    <source>
        <strain evidence="1 2">MD-312</strain>
    </source>
</reference>
<sequence length="151" mass="17012">MTLETGNYIISPAFTEKSDSDVIARGAEDFSMNPKKIVFLPLKETSLSMWRVEKQKGDTYKLSIGGTGVTSINNKLYTILQETPPVEEWVVTYRAHQKAYSVAQKSDGRVWVANNELYSQIEVWHGIAAGSSPTYPTSQLFKFVRADRDKD</sequence>
<dbReference type="Proteomes" id="UP000053820">
    <property type="component" value="Unassembled WGS sequence"/>
</dbReference>
<dbReference type="InterPro" id="IPR031755">
    <property type="entry name" value="Inhibitor_I66"/>
</dbReference>
<dbReference type="CDD" id="cd23428">
    <property type="entry name" value="beta-trefoil_Ricin_SPI"/>
    <property type="match status" value="1"/>
</dbReference>
<organism evidence="1 2">
    <name type="scientific">Hydnomerulius pinastri MD-312</name>
    <dbReference type="NCBI Taxonomy" id="994086"/>
    <lineage>
        <taxon>Eukaryota</taxon>
        <taxon>Fungi</taxon>
        <taxon>Dikarya</taxon>
        <taxon>Basidiomycota</taxon>
        <taxon>Agaricomycotina</taxon>
        <taxon>Agaricomycetes</taxon>
        <taxon>Agaricomycetidae</taxon>
        <taxon>Boletales</taxon>
        <taxon>Boletales incertae sedis</taxon>
        <taxon>Leucogyrophana</taxon>
    </lineage>
</organism>
<dbReference type="Gene3D" id="2.80.10.50">
    <property type="match status" value="1"/>
</dbReference>
<dbReference type="HOGENOM" id="CLU_115968_0_0_1"/>
<evidence type="ECO:0008006" key="3">
    <source>
        <dbReference type="Google" id="ProtNLM"/>
    </source>
</evidence>
<proteinExistence type="predicted"/>
<dbReference type="GO" id="GO:0004867">
    <property type="term" value="F:serine-type endopeptidase inhibitor activity"/>
    <property type="evidence" value="ECO:0007669"/>
    <property type="project" value="InterPro"/>
</dbReference>
<evidence type="ECO:0000313" key="1">
    <source>
        <dbReference type="EMBL" id="KIJ59847.1"/>
    </source>
</evidence>
<dbReference type="OrthoDB" id="2672443at2759"/>
<dbReference type="AlphaFoldDB" id="A0A0C9W9Y4"/>
<gene>
    <name evidence="1" type="ORF">HYDPIDRAFT_117922</name>
</gene>
<name>A0A0C9W9Y4_9AGAM</name>
<keyword evidence="2" id="KW-1185">Reference proteome</keyword>